<evidence type="ECO:0000256" key="1">
    <source>
        <dbReference type="ARBA" id="ARBA00010699"/>
    </source>
</evidence>
<dbReference type="InterPro" id="IPR011034">
    <property type="entry name" value="Formyl_transferase-like_C_sf"/>
</dbReference>
<comment type="caution">
    <text evidence="8">The sequence shown here is derived from an EMBL/GenBank/DDBJ whole genome shotgun (WGS) entry which is preliminary data.</text>
</comment>
<keyword evidence="9" id="KW-1185">Reference proteome</keyword>
<evidence type="ECO:0000256" key="4">
    <source>
        <dbReference type="ARBA" id="ARBA00022917"/>
    </source>
</evidence>
<dbReference type="InterPro" id="IPR005793">
    <property type="entry name" value="Formyl_trans_C"/>
</dbReference>
<organism evidence="8 9">
    <name type="scientific">Alicyclobacillus fodiniaquatilis</name>
    <dbReference type="NCBI Taxonomy" id="1661150"/>
    <lineage>
        <taxon>Bacteria</taxon>
        <taxon>Bacillati</taxon>
        <taxon>Bacillota</taxon>
        <taxon>Bacilli</taxon>
        <taxon>Bacillales</taxon>
        <taxon>Alicyclobacillaceae</taxon>
        <taxon>Alicyclobacillus</taxon>
    </lineage>
</organism>
<name>A0ABW4JQ37_9BACL</name>
<comment type="similarity">
    <text evidence="1 5">Belongs to the Fmt family.</text>
</comment>
<reference evidence="9" key="1">
    <citation type="journal article" date="2019" name="Int. J. Syst. Evol. Microbiol.">
        <title>The Global Catalogue of Microorganisms (GCM) 10K type strain sequencing project: providing services to taxonomists for standard genome sequencing and annotation.</title>
        <authorList>
            <consortium name="The Broad Institute Genomics Platform"/>
            <consortium name="The Broad Institute Genome Sequencing Center for Infectious Disease"/>
            <person name="Wu L."/>
            <person name="Ma J."/>
        </authorList>
    </citation>
    <scope>NUCLEOTIDE SEQUENCE [LARGE SCALE GENOMIC DNA]</scope>
    <source>
        <strain evidence="9">CGMCC 1.12286</strain>
    </source>
</reference>
<dbReference type="PANTHER" id="PTHR11138:SF5">
    <property type="entry name" value="METHIONYL-TRNA FORMYLTRANSFERASE, MITOCHONDRIAL"/>
    <property type="match status" value="1"/>
</dbReference>
<feature type="binding site" evidence="5">
    <location>
        <begin position="110"/>
        <end position="113"/>
    </location>
    <ligand>
        <name>(6S)-5,6,7,8-tetrahydrofolate</name>
        <dbReference type="ChEBI" id="CHEBI:57453"/>
    </ligand>
</feature>
<keyword evidence="4 5" id="KW-0648">Protein biosynthesis</keyword>
<feature type="domain" description="Formyl transferase N-terminal" evidence="6">
    <location>
        <begin position="6"/>
        <end position="178"/>
    </location>
</feature>
<sequence length="313" mass="33918">MAVRAIFMGTPDFAVPTLEALVAQGWDILVVTQPDKKVGRKRVLTPTPVKKAALAHGLPVLQPIKVRAREALAQLAAFAPDLLVTAAYGQLLPQALLDMPRVGAVNVHASLLPRWRGAAPIHRAIMAGDKKTGVTLMEMVRELDAGPIIAQAEVPITEQDNVDSLHDKLAHLGAEMSIQYLPQYLEGQLQIREQPTDGVTYAARLERTDEFVDFNQPSQVVYDHIRGLASWPGATTFVGGEAIKLWAVEPIGTAVRLKPGEVARVHKDVLVGCADGCLRLLELQPAGRRKMSAGDWRSGLHQASVQFEKGPGV</sequence>
<evidence type="ECO:0000259" key="6">
    <source>
        <dbReference type="Pfam" id="PF00551"/>
    </source>
</evidence>
<evidence type="ECO:0000313" key="9">
    <source>
        <dbReference type="Proteomes" id="UP001597079"/>
    </source>
</evidence>
<dbReference type="InterPro" id="IPR005794">
    <property type="entry name" value="Fmt"/>
</dbReference>
<evidence type="ECO:0000256" key="2">
    <source>
        <dbReference type="ARBA" id="ARBA00012261"/>
    </source>
</evidence>
<dbReference type="EMBL" id="JBHUCX010000092">
    <property type="protein sequence ID" value="MFD1677273.1"/>
    <property type="molecule type" value="Genomic_DNA"/>
</dbReference>
<dbReference type="NCBIfam" id="TIGR00460">
    <property type="entry name" value="fmt"/>
    <property type="match status" value="1"/>
</dbReference>
<feature type="domain" description="Formyl transferase C-terminal" evidence="7">
    <location>
        <begin position="205"/>
        <end position="299"/>
    </location>
</feature>
<accession>A0ABW4JQ37</accession>
<protein>
    <recommendedName>
        <fullName evidence="2 5">Methionyl-tRNA formyltransferase</fullName>
        <ecNumber evidence="2 5">2.1.2.9</ecNumber>
    </recommendedName>
</protein>
<dbReference type="PANTHER" id="PTHR11138">
    <property type="entry name" value="METHIONYL-TRNA FORMYLTRANSFERASE"/>
    <property type="match status" value="1"/>
</dbReference>
<dbReference type="InterPro" id="IPR002376">
    <property type="entry name" value="Formyl_transf_N"/>
</dbReference>
<dbReference type="CDD" id="cd08646">
    <property type="entry name" value="FMT_core_Met-tRNA-FMT_N"/>
    <property type="match status" value="1"/>
</dbReference>
<dbReference type="GO" id="GO:0004479">
    <property type="term" value="F:methionyl-tRNA formyltransferase activity"/>
    <property type="evidence" value="ECO:0007669"/>
    <property type="project" value="UniProtKB-EC"/>
</dbReference>
<dbReference type="InterPro" id="IPR036477">
    <property type="entry name" value="Formyl_transf_N_sf"/>
</dbReference>
<proteinExistence type="inferred from homology"/>
<dbReference type="InterPro" id="IPR044135">
    <property type="entry name" value="Met-tRNA-FMT_C"/>
</dbReference>
<comment type="function">
    <text evidence="5">Attaches a formyl group to the free amino group of methionyl-tRNA(fMet). The formyl group appears to play a dual role in the initiator identity of N-formylmethionyl-tRNA by promoting its recognition by IF2 and preventing the misappropriation of this tRNA by the elongation apparatus.</text>
</comment>
<dbReference type="InterPro" id="IPR041711">
    <property type="entry name" value="Met-tRNA-FMT_N"/>
</dbReference>
<evidence type="ECO:0000313" key="8">
    <source>
        <dbReference type="EMBL" id="MFD1677273.1"/>
    </source>
</evidence>
<keyword evidence="3 5" id="KW-0808">Transferase</keyword>
<dbReference type="Pfam" id="PF02911">
    <property type="entry name" value="Formyl_trans_C"/>
    <property type="match status" value="1"/>
</dbReference>
<dbReference type="Pfam" id="PF00551">
    <property type="entry name" value="Formyl_trans_N"/>
    <property type="match status" value="1"/>
</dbReference>
<evidence type="ECO:0000256" key="3">
    <source>
        <dbReference type="ARBA" id="ARBA00022679"/>
    </source>
</evidence>
<comment type="catalytic activity">
    <reaction evidence="5">
        <text>L-methionyl-tRNA(fMet) + (6R)-10-formyltetrahydrofolate = N-formyl-L-methionyl-tRNA(fMet) + (6S)-5,6,7,8-tetrahydrofolate + H(+)</text>
        <dbReference type="Rhea" id="RHEA:24380"/>
        <dbReference type="Rhea" id="RHEA-COMP:9952"/>
        <dbReference type="Rhea" id="RHEA-COMP:9953"/>
        <dbReference type="ChEBI" id="CHEBI:15378"/>
        <dbReference type="ChEBI" id="CHEBI:57453"/>
        <dbReference type="ChEBI" id="CHEBI:78530"/>
        <dbReference type="ChEBI" id="CHEBI:78844"/>
        <dbReference type="ChEBI" id="CHEBI:195366"/>
        <dbReference type="EC" id="2.1.2.9"/>
    </reaction>
</comment>
<gene>
    <name evidence="5 8" type="primary">fmt</name>
    <name evidence="8" type="ORF">ACFSB2_21610</name>
</gene>
<dbReference type="SUPFAM" id="SSF50486">
    <property type="entry name" value="FMT C-terminal domain-like"/>
    <property type="match status" value="1"/>
</dbReference>
<dbReference type="CDD" id="cd08704">
    <property type="entry name" value="Met_tRNA_FMT_C"/>
    <property type="match status" value="1"/>
</dbReference>
<dbReference type="HAMAP" id="MF_00182">
    <property type="entry name" value="Formyl_trans"/>
    <property type="match status" value="1"/>
</dbReference>
<dbReference type="Proteomes" id="UP001597079">
    <property type="component" value="Unassembled WGS sequence"/>
</dbReference>
<dbReference type="RefSeq" id="WP_377945181.1">
    <property type="nucleotide sequence ID" value="NZ_JBHUCX010000092.1"/>
</dbReference>
<dbReference type="SUPFAM" id="SSF53328">
    <property type="entry name" value="Formyltransferase"/>
    <property type="match status" value="1"/>
</dbReference>
<evidence type="ECO:0000256" key="5">
    <source>
        <dbReference type="HAMAP-Rule" id="MF_00182"/>
    </source>
</evidence>
<evidence type="ECO:0000259" key="7">
    <source>
        <dbReference type="Pfam" id="PF02911"/>
    </source>
</evidence>
<dbReference type="EC" id="2.1.2.9" evidence="2 5"/>
<dbReference type="Gene3D" id="3.40.50.12230">
    <property type="match status" value="1"/>
</dbReference>